<dbReference type="Proteomes" id="UP000243904">
    <property type="component" value="Chromosome I"/>
</dbReference>
<evidence type="ECO:0000313" key="3">
    <source>
        <dbReference type="Proteomes" id="UP000243904"/>
    </source>
</evidence>
<feature type="transmembrane region" description="Helical" evidence="1">
    <location>
        <begin position="20"/>
        <end position="41"/>
    </location>
</feature>
<dbReference type="Pfam" id="PF10741">
    <property type="entry name" value="T2SSM_b"/>
    <property type="match status" value="1"/>
</dbReference>
<evidence type="ECO:0000313" key="2">
    <source>
        <dbReference type="EMBL" id="SDT20984.1"/>
    </source>
</evidence>
<protein>
    <submittedName>
        <fullName evidence="2">General secretion pathway protein M</fullName>
    </submittedName>
</protein>
<dbReference type="EMBL" id="LT629750">
    <property type="protein sequence ID" value="SDT20984.1"/>
    <property type="molecule type" value="Genomic_DNA"/>
</dbReference>
<dbReference type="InterPro" id="IPR034756">
    <property type="entry name" value="T2SSM_b"/>
</dbReference>
<proteinExistence type="predicted"/>
<gene>
    <name evidence="2" type="ORF">SAMN05444158_4820</name>
</gene>
<keyword evidence="3" id="KW-1185">Reference proteome</keyword>
<dbReference type="AlphaFoldDB" id="A0A1H1YHX5"/>
<dbReference type="NCBIfam" id="NF040576">
    <property type="entry name" value="T2SS_GspM_XpsM"/>
    <property type="match status" value="1"/>
</dbReference>
<sequence>MSAYAAARKAITTSPIVSTAIYVGLLAALLFIIVTSTVDVLDQRSQVASASAMLEQLEGRRPAAAHGASSDVTIPSGSAYLEGATVTIAGATLLQRVAGAVVKFGGNVLSTQLDLQGAPSRTGFLSMIASCEIEQPQLQQLLYDLEAGMPFLFIDQLEVQTPLTASGSGSGKLRILLAVSGQWRGAK</sequence>
<organism evidence="2 3">
    <name type="scientific">Bradyrhizobium canariense</name>
    <dbReference type="NCBI Taxonomy" id="255045"/>
    <lineage>
        <taxon>Bacteria</taxon>
        <taxon>Pseudomonadati</taxon>
        <taxon>Pseudomonadota</taxon>
        <taxon>Alphaproteobacteria</taxon>
        <taxon>Hyphomicrobiales</taxon>
        <taxon>Nitrobacteraceae</taxon>
        <taxon>Bradyrhizobium</taxon>
    </lineage>
</organism>
<dbReference type="RefSeq" id="WP_244548800.1">
    <property type="nucleotide sequence ID" value="NZ_LT629750.1"/>
</dbReference>
<name>A0A1H1YHX5_9BRAD</name>
<keyword evidence="1" id="KW-1133">Transmembrane helix</keyword>
<accession>A0A1H1YHX5</accession>
<keyword evidence="1" id="KW-0812">Transmembrane</keyword>
<reference evidence="3" key="1">
    <citation type="submission" date="2016-10" db="EMBL/GenBank/DDBJ databases">
        <authorList>
            <person name="Varghese N."/>
            <person name="Submissions S."/>
        </authorList>
    </citation>
    <scope>NUCLEOTIDE SEQUENCE [LARGE SCALE GENOMIC DNA]</scope>
    <source>
        <strain evidence="3">GAS369</strain>
    </source>
</reference>
<keyword evidence="1" id="KW-0472">Membrane</keyword>
<evidence type="ECO:0000256" key="1">
    <source>
        <dbReference type="SAM" id="Phobius"/>
    </source>
</evidence>